<dbReference type="Gene3D" id="3.40.50.300">
    <property type="entry name" value="P-loop containing nucleotide triphosphate hydrolases"/>
    <property type="match status" value="1"/>
</dbReference>
<protein>
    <submittedName>
        <fullName evidence="5">Fe3+/spermidine/putrescine ABC transporter ATP-binding protein</fullName>
    </submittedName>
</protein>
<accession>A0A4Y8PC99</accession>
<dbReference type="PANTHER" id="PTHR42781:SF4">
    <property type="entry name" value="SPERMIDINE_PUTRESCINE IMPORT ATP-BINDING PROTEIN POTA"/>
    <property type="match status" value="1"/>
</dbReference>
<dbReference type="InterPro" id="IPR027417">
    <property type="entry name" value="P-loop_NTPase"/>
</dbReference>
<reference evidence="5 6" key="1">
    <citation type="submission" date="2016-05" db="EMBL/GenBank/DDBJ databases">
        <title>Diversity and Homogeneity among Thermoacidophilic Verrucomicrobia Methanotrophs Linked with Geographical Origin.</title>
        <authorList>
            <person name="Erikstad H.-A."/>
            <person name="Smestad N.B."/>
            <person name="Ceballos R.M."/>
            <person name="Birkeland N.-K."/>
        </authorList>
    </citation>
    <scope>NUCLEOTIDE SEQUENCE [LARGE SCALE GENOMIC DNA]</scope>
    <source>
        <strain evidence="5 6">Phi</strain>
    </source>
</reference>
<name>A0A4Y8PC99_9BACT</name>
<dbReference type="InterPro" id="IPR008995">
    <property type="entry name" value="Mo/tungstate-bd_C_term_dom"/>
</dbReference>
<evidence type="ECO:0000313" key="6">
    <source>
        <dbReference type="Proteomes" id="UP000297713"/>
    </source>
</evidence>
<evidence type="ECO:0000259" key="4">
    <source>
        <dbReference type="PROSITE" id="PS50893"/>
    </source>
</evidence>
<dbReference type="SUPFAM" id="SSF50331">
    <property type="entry name" value="MOP-like"/>
    <property type="match status" value="1"/>
</dbReference>
<keyword evidence="1" id="KW-0813">Transport</keyword>
<feature type="domain" description="ABC transporter" evidence="4">
    <location>
        <begin position="7"/>
        <end position="245"/>
    </location>
</feature>
<dbReference type="EMBL" id="LXQC01000139">
    <property type="protein sequence ID" value="TFE68632.1"/>
    <property type="molecule type" value="Genomic_DNA"/>
</dbReference>
<dbReference type="PANTHER" id="PTHR42781">
    <property type="entry name" value="SPERMIDINE/PUTRESCINE IMPORT ATP-BINDING PROTEIN POTA"/>
    <property type="match status" value="1"/>
</dbReference>
<dbReference type="SMART" id="SM00382">
    <property type="entry name" value="AAA"/>
    <property type="match status" value="1"/>
</dbReference>
<dbReference type="PROSITE" id="PS00211">
    <property type="entry name" value="ABC_TRANSPORTER_1"/>
    <property type="match status" value="1"/>
</dbReference>
<dbReference type="InterPro" id="IPR003439">
    <property type="entry name" value="ABC_transporter-like_ATP-bd"/>
</dbReference>
<sequence>MDQQNKVFYLEIEKNISPSLQLQAQLTIPLCPSSLTAFYGPSGSGKTTLLRCISGLDFPDQGIISMGEEIWVDTKKKLNLPPYRRNIGYVVQEDALFPHLRVEKNVGYGLKKKEGLSRADIKLKISQALKKTGIEQLASRWPSSLSGGEKRRVALARAIARQPSLLLLDEPLNGLDFKAKEQIRGLIEEIAYQSGCLTIMISHDKAEIIQMARYVGIISSGKLLQFGETRQVFSEPATIEVASIIGIENIIPGEIVYLEQGKVVVETPIGQLEAVLKERKDVFFRGRKIFCLFRAEDVSILKNDGLADRDIPKGSFSVRNRYTGRVKKIKMTEGLAHLSIDCGIMLNALISQSSLIEMKIRDGDSVSALVKTGAIHLIERDF</sequence>
<evidence type="ECO:0000256" key="1">
    <source>
        <dbReference type="ARBA" id="ARBA00022448"/>
    </source>
</evidence>
<evidence type="ECO:0000256" key="3">
    <source>
        <dbReference type="ARBA" id="ARBA00022840"/>
    </source>
</evidence>
<dbReference type="Proteomes" id="UP000297713">
    <property type="component" value="Unassembled WGS sequence"/>
</dbReference>
<dbReference type="GO" id="GO:0016887">
    <property type="term" value="F:ATP hydrolysis activity"/>
    <property type="evidence" value="ECO:0007669"/>
    <property type="project" value="InterPro"/>
</dbReference>
<dbReference type="OrthoDB" id="9785080at2"/>
<evidence type="ECO:0000313" key="5">
    <source>
        <dbReference type="EMBL" id="TFE68632.1"/>
    </source>
</evidence>
<keyword evidence="3 5" id="KW-0067">ATP-binding</keyword>
<dbReference type="InterPro" id="IPR050093">
    <property type="entry name" value="ABC_SmlMolc_Importer"/>
</dbReference>
<dbReference type="InterPro" id="IPR003593">
    <property type="entry name" value="AAA+_ATPase"/>
</dbReference>
<keyword evidence="2" id="KW-0547">Nucleotide-binding</keyword>
<dbReference type="GO" id="GO:0005524">
    <property type="term" value="F:ATP binding"/>
    <property type="evidence" value="ECO:0007669"/>
    <property type="project" value="UniProtKB-KW"/>
</dbReference>
<dbReference type="AlphaFoldDB" id="A0A4Y8PC99"/>
<dbReference type="RefSeq" id="WP_134440134.1">
    <property type="nucleotide sequence ID" value="NZ_CP065957.1"/>
</dbReference>
<keyword evidence="6" id="KW-1185">Reference proteome</keyword>
<proteinExistence type="predicted"/>
<comment type="caution">
    <text evidence="5">The sequence shown here is derived from an EMBL/GenBank/DDBJ whole genome shotgun (WGS) entry which is preliminary data.</text>
</comment>
<dbReference type="Pfam" id="PF00005">
    <property type="entry name" value="ABC_tran"/>
    <property type="match status" value="1"/>
</dbReference>
<organism evidence="5 6">
    <name type="scientific">Methylacidiphilum caldifontis</name>
    <dbReference type="NCBI Taxonomy" id="2795386"/>
    <lineage>
        <taxon>Bacteria</taxon>
        <taxon>Pseudomonadati</taxon>
        <taxon>Verrucomicrobiota</taxon>
        <taxon>Methylacidiphilae</taxon>
        <taxon>Methylacidiphilales</taxon>
        <taxon>Methylacidiphilaceae</taxon>
        <taxon>Methylacidiphilum (ex Ratnadevi et al. 2023)</taxon>
    </lineage>
</organism>
<dbReference type="SUPFAM" id="SSF52540">
    <property type="entry name" value="P-loop containing nucleoside triphosphate hydrolases"/>
    <property type="match status" value="1"/>
</dbReference>
<dbReference type="InterPro" id="IPR017871">
    <property type="entry name" value="ABC_transporter-like_CS"/>
</dbReference>
<gene>
    <name evidence="5" type="ORF">A7Q10_08295</name>
</gene>
<dbReference type="PROSITE" id="PS50893">
    <property type="entry name" value="ABC_TRANSPORTER_2"/>
    <property type="match status" value="1"/>
</dbReference>
<dbReference type="Gene3D" id="2.40.50.100">
    <property type="match status" value="1"/>
</dbReference>
<evidence type="ECO:0000256" key="2">
    <source>
        <dbReference type="ARBA" id="ARBA00022741"/>
    </source>
</evidence>